<comment type="caution">
    <text evidence="2">The sequence shown here is derived from an EMBL/GenBank/DDBJ whole genome shotgun (WGS) entry which is preliminary data.</text>
</comment>
<evidence type="ECO:0008006" key="3">
    <source>
        <dbReference type="Google" id="ProtNLM"/>
    </source>
</evidence>
<protein>
    <recommendedName>
        <fullName evidence="3">Peptidase A2 domain-containing protein</fullName>
    </recommendedName>
</protein>
<gene>
    <name evidence="2" type="ORF">F2Q70_00015201</name>
</gene>
<dbReference type="Gene3D" id="2.40.70.10">
    <property type="entry name" value="Acid Proteases"/>
    <property type="match status" value="1"/>
</dbReference>
<dbReference type="InterPro" id="IPR021109">
    <property type="entry name" value="Peptidase_aspartic_dom_sf"/>
</dbReference>
<dbReference type="EMBL" id="QGKY02001250">
    <property type="protein sequence ID" value="KAF2564359.1"/>
    <property type="molecule type" value="Genomic_DNA"/>
</dbReference>
<dbReference type="PANTHER" id="PTHR33240:SF8">
    <property type="entry name" value="OS03G0439900 PROTEIN"/>
    <property type="match status" value="1"/>
</dbReference>
<feature type="region of interest" description="Disordered" evidence="1">
    <location>
        <begin position="260"/>
        <end position="339"/>
    </location>
</feature>
<dbReference type="CDD" id="cd00303">
    <property type="entry name" value="retropepsin_like"/>
    <property type="match status" value="1"/>
</dbReference>
<dbReference type="SUPFAM" id="SSF50630">
    <property type="entry name" value="Acid proteases"/>
    <property type="match status" value="1"/>
</dbReference>
<sequence length="339" mass="37412">MYVHHEGEDLQGAHNYAISSDQDRTTGNTWTRNQGYDENTFCEFHQSLGHSTTNCKVLGARLATKLLPGELSEVTSAYQRKAESSANWPTWSPTRDGQICSITFTKEEAGGIDQPHCDPLVIDLVKRDLEVGRVVIDTGSTINVIFRDTLNWMSIKLGEVTPTPKPLTGFSGEVSMTLGSIQLPVMAKEITKIVEFAVVDHPAIYNVIMGTPWINAMQAVPSTYHLGFKFPTLNGVAAILGCQKQSRLCFLAEHKLRQMTTSATTNRKRTRIDQSSAQNASRKDDLTLSADANASDVETQHDSEADATTQPEHPERTLTRPRELAASTRNLDSNPDNPK</sequence>
<accession>A0A8S9I448</accession>
<name>A0A8S9I448_BRACR</name>
<proteinExistence type="predicted"/>
<feature type="compositionally biased region" description="Polar residues" evidence="1">
    <location>
        <begin position="327"/>
        <end position="339"/>
    </location>
</feature>
<dbReference type="AlphaFoldDB" id="A0A8S9I448"/>
<evidence type="ECO:0000313" key="2">
    <source>
        <dbReference type="EMBL" id="KAF2564359.1"/>
    </source>
</evidence>
<reference evidence="2" key="1">
    <citation type="submission" date="2019-12" db="EMBL/GenBank/DDBJ databases">
        <title>Genome sequencing and annotation of Brassica cretica.</title>
        <authorList>
            <person name="Studholme D.J."/>
            <person name="Sarris P.F."/>
        </authorList>
    </citation>
    <scope>NUCLEOTIDE SEQUENCE</scope>
    <source>
        <strain evidence="2">PFS-102/07</strain>
        <tissue evidence="2">Leaf</tissue>
    </source>
</reference>
<dbReference type="PANTHER" id="PTHR33240">
    <property type="entry name" value="OS08G0508500 PROTEIN"/>
    <property type="match status" value="1"/>
</dbReference>
<evidence type="ECO:0000256" key="1">
    <source>
        <dbReference type="SAM" id="MobiDB-lite"/>
    </source>
</evidence>
<organism evidence="2">
    <name type="scientific">Brassica cretica</name>
    <name type="common">Mustard</name>
    <dbReference type="NCBI Taxonomy" id="69181"/>
    <lineage>
        <taxon>Eukaryota</taxon>
        <taxon>Viridiplantae</taxon>
        <taxon>Streptophyta</taxon>
        <taxon>Embryophyta</taxon>
        <taxon>Tracheophyta</taxon>
        <taxon>Spermatophyta</taxon>
        <taxon>Magnoliopsida</taxon>
        <taxon>eudicotyledons</taxon>
        <taxon>Gunneridae</taxon>
        <taxon>Pentapetalae</taxon>
        <taxon>rosids</taxon>
        <taxon>malvids</taxon>
        <taxon>Brassicales</taxon>
        <taxon>Brassicaceae</taxon>
        <taxon>Brassiceae</taxon>
        <taxon>Brassica</taxon>
    </lineage>
</organism>
<feature type="compositionally biased region" description="Basic and acidic residues" evidence="1">
    <location>
        <begin position="312"/>
        <end position="323"/>
    </location>
</feature>